<evidence type="ECO:0000313" key="3">
    <source>
        <dbReference type="EMBL" id="KAJ1926604.1"/>
    </source>
</evidence>
<comment type="caution">
    <text evidence="3">The sequence shown here is derived from an EMBL/GenBank/DDBJ whole genome shotgun (WGS) entry which is preliminary data.</text>
</comment>
<sequence>MTADTPVKPLTRTTDLESTFVPPNIGIKEIRDAVPAHCFERSTLRSSLHLAADLALVALFGLLASLIDSYLPTPLRYLAWPLYWVSQGVVATGIWVIGHECGHQSYSASKTINNAVGWVVHSALLVPYHSWRFTHSNHHKATNHMARDEVFVPKTRQQRNLVPTAAVIPSILAATEDAPLSTLYTALGSGLVGWPLYLFTNASGPKYARGASHFDPNSVLFKPTQYREIIMSDVGVLLTLAALGYAGVTFGFLAVLKFYVIPYLFVNFWLVTITFLQHTHPAVPHYRAEEWNFVRGALCTVDRSFGVILDHAFHRITDTHVAHHLFSTMPHYHAEEATRAIKKVLGPYYYIDNTPWYQALWDTHATCHFVEDEGNVLFWRHEA</sequence>
<dbReference type="OrthoDB" id="1461976at2759"/>
<keyword evidence="1" id="KW-0472">Membrane</keyword>
<dbReference type="Proteomes" id="UP001150569">
    <property type="component" value="Unassembled WGS sequence"/>
</dbReference>
<feature type="domain" description="Fatty acid desaturase" evidence="2">
    <location>
        <begin position="79"/>
        <end position="350"/>
    </location>
</feature>
<evidence type="ECO:0000256" key="1">
    <source>
        <dbReference type="SAM" id="Phobius"/>
    </source>
</evidence>
<accession>A0A9W8A9T9</accession>
<evidence type="ECO:0000313" key="4">
    <source>
        <dbReference type="Proteomes" id="UP001150569"/>
    </source>
</evidence>
<dbReference type="PANTHER" id="PTHR32100">
    <property type="entry name" value="OMEGA-6 FATTY ACID DESATURASE, CHLOROPLASTIC"/>
    <property type="match status" value="1"/>
</dbReference>
<dbReference type="CDD" id="cd03507">
    <property type="entry name" value="Delta12-FADS-like"/>
    <property type="match status" value="1"/>
</dbReference>
<evidence type="ECO:0000259" key="2">
    <source>
        <dbReference type="Pfam" id="PF00487"/>
    </source>
</evidence>
<dbReference type="InterPro" id="IPR012171">
    <property type="entry name" value="Fatty_acid_desaturase"/>
</dbReference>
<gene>
    <name evidence="3" type="ORF">IWQ60_003647</name>
</gene>
<proteinExistence type="predicted"/>
<feature type="transmembrane region" description="Helical" evidence="1">
    <location>
        <begin position="50"/>
        <end position="71"/>
    </location>
</feature>
<dbReference type="EMBL" id="JANBPT010000160">
    <property type="protein sequence ID" value="KAJ1926604.1"/>
    <property type="molecule type" value="Genomic_DNA"/>
</dbReference>
<keyword evidence="1" id="KW-0812">Transmembrane</keyword>
<organism evidence="3 4">
    <name type="scientific">Tieghemiomyces parasiticus</name>
    <dbReference type="NCBI Taxonomy" id="78921"/>
    <lineage>
        <taxon>Eukaryota</taxon>
        <taxon>Fungi</taxon>
        <taxon>Fungi incertae sedis</taxon>
        <taxon>Zoopagomycota</taxon>
        <taxon>Kickxellomycotina</taxon>
        <taxon>Dimargaritomycetes</taxon>
        <taxon>Dimargaritales</taxon>
        <taxon>Dimargaritaceae</taxon>
        <taxon>Tieghemiomyces</taxon>
    </lineage>
</organism>
<keyword evidence="4" id="KW-1185">Reference proteome</keyword>
<feature type="transmembrane region" description="Helical" evidence="1">
    <location>
        <begin position="234"/>
        <end position="254"/>
    </location>
</feature>
<name>A0A9W8A9T9_9FUNG</name>
<dbReference type="AlphaFoldDB" id="A0A9W8A9T9"/>
<dbReference type="GO" id="GO:0006629">
    <property type="term" value="P:lipid metabolic process"/>
    <property type="evidence" value="ECO:0007669"/>
    <property type="project" value="InterPro"/>
</dbReference>
<dbReference type="Pfam" id="PF00487">
    <property type="entry name" value="FA_desaturase"/>
    <property type="match status" value="1"/>
</dbReference>
<dbReference type="GO" id="GO:0016491">
    <property type="term" value="F:oxidoreductase activity"/>
    <property type="evidence" value="ECO:0007669"/>
    <property type="project" value="InterPro"/>
</dbReference>
<feature type="transmembrane region" description="Helical" evidence="1">
    <location>
        <begin position="77"/>
        <end position="97"/>
    </location>
</feature>
<protein>
    <recommendedName>
        <fullName evidence="2">Fatty acid desaturase domain-containing protein</fullName>
    </recommendedName>
</protein>
<keyword evidence="1" id="KW-1133">Transmembrane helix</keyword>
<dbReference type="InterPro" id="IPR005804">
    <property type="entry name" value="FA_desaturase_dom"/>
</dbReference>
<reference evidence="3" key="1">
    <citation type="submission" date="2022-07" db="EMBL/GenBank/DDBJ databases">
        <title>Phylogenomic reconstructions and comparative analyses of Kickxellomycotina fungi.</title>
        <authorList>
            <person name="Reynolds N.K."/>
            <person name="Stajich J.E."/>
            <person name="Barry K."/>
            <person name="Grigoriev I.V."/>
            <person name="Crous P."/>
            <person name="Smith M.E."/>
        </authorList>
    </citation>
    <scope>NUCLEOTIDE SEQUENCE</scope>
    <source>
        <strain evidence="3">RSA 861</strain>
    </source>
</reference>